<evidence type="ECO:0000256" key="2">
    <source>
        <dbReference type="ARBA" id="ARBA00009533"/>
    </source>
</evidence>
<dbReference type="PANTHER" id="PTHR45677:SF10">
    <property type="entry name" value="GLUTAMATE DECARBOXYLASE"/>
    <property type="match status" value="1"/>
</dbReference>
<dbReference type="AlphaFoldDB" id="A0AAN9ASQ9"/>
<keyword evidence="5 6" id="KW-0456">Lyase</keyword>
<dbReference type="Pfam" id="PF00282">
    <property type="entry name" value="Pyridoxal_deC"/>
    <property type="match status" value="1"/>
</dbReference>
<proteinExistence type="inferred from homology"/>
<name>A0AAN9ASQ9_9CAEN</name>
<dbReference type="GO" id="GO:0005737">
    <property type="term" value="C:cytoplasm"/>
    <property type="evidence" value="ECO:0007669"/>
    <property type="project" value="TreeGrafter"/>
</dbReference>
<dbReference type="GO" id="GO:0004351">
    <property type="term" value="F:glutamate decarboxylase activity"/>
    <property type="evidence" value="ECO:0007669"/>
    <property type="project" value="TreeGrafter"/>
</dbReference>
<accession>A0AAN9ASQ9</accession>
<evidence type="ECO:0000313" key="8">
    <source>
        <dbReference type="EMBL" id="KAK7092501.1"/>
    </source>
</evidence>
<comment type="caution">
    <text evidence="8">The sequence shown here is derived from an EMBL/GenBank/DDBJ whole genome shotgun (WGS) entry which is preliminary data.</text>
</comment>
<reference evidence="8 9" key="1">
    <citation type="submission" date="2024-02" db="EMBL/GenBank/DDBJ databases">
        <title>Chromosome-scale genome assembly of the rough periwinkle Littorina saxatilis.</title>
        <authorList>
            <person name="De Jode A."/>
            <person name="Faria R."/>
            <person name="Formenti G."/>
            <person name="Sims Y."/>
            <person name="Smith T.P."/>
            <person name="Tracey A."/>
            <person name="Wood J.M.D."/>
            <person name="Zagrodzka Z.B."/>
            <person name="Johannesson K."/>
            <person name="Butlin R.K."/>
            <person name="Leder E.H."/>
        </authorList>
    </citation>
    <scope>NUCLEOTIDE SEQUENCE [LARGE SCALE GENOMIC DNA]</scope>
    <source>
        <strain evidence="8">Snail1</strain>
        <tissue evidence="8">Muscle</tissue>
    </source>
</reference>
<dbReference type="GO" id="GO:0009449">
    <property type="term" value="P:gamma-aminobutyric acid biosynthetic process"/>
    <property type="evidence" value="ECO:0007669"/>
    <property type="project" value="TreeGrafter"/>
</dbReference>
<dbReference type="SUPFAM" id="SSF53383">
    <property type="entry name" value="PLP-dependent transferases"/>
    <property type="match status" value="1"/>
</dbReference>
<keyword evidence="3" id="KW-0210">Decarboxylase</keyword>
<comment type="similarity">
    <text evidence="2 6">Belongs to the group II decarboxylase family.</text>
</comment>
<dbReference type="Gene3D" id="3.90.1150.170">
    <property type="match status" value="1"/>
</dbReference>
<keyword evidence="9" id="KW-1185">Reference proteome</keyword>
<dbReference type="InterPro" id="IPR015424">
    <property type="entry name" value="PyrdxlP-dep_Trfase"/>
</dbReference>
<keyword evidence="4 6" id="KW-0663">Pyridoxal phosphate</keyword>
<dbReference type="Proteomes" id="UP001374579">
    <property type="component" value="Unassembled WGS sequence"/>
</dbReference>
<dbReference type="InterPro" id="IPR015421">
    <property type="entry name" value="PyrdxlP-dep_Trfase_major"/>
</dbReference>
<feature type="compositionally biased region" description="Low complexity" evidence="7">
    <location>
        <begin position="39"/>
        <end position="50"/>
    </location>
</feature>
<dbReference type="Gene3D" id="3.40.640.10">
    <property type="entry name" value="Type I PLP-dependent aspartate aminotransferase-like (Major domain)"/>
    <property type="match status" value="1"/>
</dbReference>
<dbReference type="EMBL" id="JBAMIC010000021">
    <property type="protein sequence ID" value="KAK7092501.1"/>
    <property type="molecule type" value="Genomic_DNA"/>
</dbReference>
<evidence type="ECO:0000256" key="5">
    <source>
        <dbReference type="ARBA" id="ARBA00023239"/>
    </source>
</evidence>
<feature type="region of interest" description="Disordered" evidence="7">
    <location>
        <begin position="15"/>
        <end position="50"/>
    </location>
</feature>
<evidence type="ECO:0000256" key="4">
    <source>
        <dbReference type="ARBA" id="ARBA00022898"/>
    </source>
</evidence>
<sequence>MACDCGIFNKLKRGMATGNSNDNGNGNKGKEDKGKEGDSSGNNASSSSKNTLVKDNRMAPLCKSPDWSEFEGVKASAFYSAGGELRACRFLTEVSQILMQYYVTSRNSKNKLLDFHHPHQLREMMGHCLDLDESPRDLEQLLSDCKETLKYCVKTGHGHFFNQLSTGLDIVGLAGEWLTAVSNTNMFTYEVAPVFTLMEDVVLRRMLSKVGWEDGDGTFAPGGAVSNLYGVLLARHHTFPNVKTEGMPSCAQPVVFTSEQSHFSIKRACVLLGLGTNNYIKIPCDSRGKMVVSELEQQILAAKREGKVPMMVNAMCGTTVMGAFDPTEEIADL</sequence>
<organism evidence="8 9">
    <name type="scientific">Littorina saxatilis</name>
    <dbReference type="NCBI Taxonomy" id="31220"/>
    <lineage>
        <taxon>Eukaryota</taxon>
        <taxon>Metazoa</taxon>
        <taxon>Spiralia</taxon>
        <taxon>Lophotrochozoa</taxon>
        <taxon>Mollusca</taxon>
        <taxon>Gastropoda</taxon>
        <taxon>Caenogastropoda</taxon>
        <taxon>Littorinimorpha</taxon>
        <taxon>Littorinoidea</taxon>
        <taxon>Littorinidae</taxon>
        <taxon>Littorina</taxon>
    </lineage>
</organism>
<dbReference type="InterPro" id="IPR002129">
    <property type="entry name" value="PyrdxlP-dep_de-COase"/>
</dbReference>
<feature type="compositionally biased region" description="Basic and acidic residues" evidence="7">
    <location>
        <begin position="28"/>
        <end position="38"/>
    </location>
</feature>
<evidence type="ECO:0008006" key="10">
    <source>
        <dbReference type="Google" id="ProtNLM"/>
    </source>
</evidence>
<gene>
    <name evidence="8" type="ORF">V1264_008237</name>
</gene>
<dbReference type="GO" id="GO:0030170">
    <property type="term" value="F:pyridoxal phosphate binding"/>
    <property type="evidence" value="ECO:0007669"/>
    <property type="project" value="InterPro"/>
</dbReference>
<evidence type="ECO:0000256" key="6">
    <source>
        <dbReference type="RuleBase" id="RU000382"/>
    </source>
</evidence>
<dbReference type="PANTHER" id="PTHR45677">
    <property type="entry name" value="GLUTAMATE DECARBOXYLASE-RELATED"/>
    <property type="match status" value="1"/>
</dbReference>
<evidence type="ECO:0000256" key="1">
    <source>
        <dbReference type="ARBA" id="ARBA00001933"/>
    </source>
</evidence>
<comment type="cofactor">
    <cofactor evidence="1 6">
        <name>pyridoxal 5'-phosphate</name>
        <dbReference type="ChEBI" id="CHEBI:597326"/>
    </cofactor>
</comment>
<evidence type="ECO:0000256" key="3">
    <source>
        <dbReference type="ARBA" id="ARBA00022793"/>
    </source>
</evidence>
<evidence type="ECO:0000256" key="7">
    <source>
        <dbReference type="SAM" id="MobiDB-lite"/>
    </source>
</evidence>
<protein>
    <recommendedName>
        <fullName evidence="10">Glutamate decarboxylase</fullName>
    </recommendedName>
</protein>
<evidence type="ECO:0000313" key="9">
    <source>
        <dbReference type="Proteomes" id="UP001374579"/>
    </source>
</evidence>